<comment type="caution">
    <text evidence="2">The sequence shown here is derived from an EMBL/GenBank/DDBJ whole genome shotgun (WGS) entry which is preliminary data.</text>
</comment>
<organism evidence="2 3">
    <name type="scientific">Microctonus hyperodae</name>
    <name type="common">Parasitoid wasp</name>
    <dbReference type="NCBI Taxonomy" id="165561"/>
    <lineage>
        <taxon>Eukaryota</taxon>
        <taxon>Metazoa</taxon>
        <taxon>Ecdysozoa</taxon>
        <taxon>Arthropoda</taxon>
        <taxon>Hexapoda</taxon>
        <taxon>Insecta</taxon>
        <taxon>Pterygota</taxon>
        <taxon>Neoptera</taxon>
        <taxon>Endopterygota</taxon>
        <taxon>Hymenoptera</taxon>
        <taxon>Apocrita</taxon>
        <taxon>Ichneumonoidea</taxon>
        <taxon>Braconidae</taxon>
        <taxon>Euphorinae</taxon>
        <taxon>Microctonus</taxon>
    </lineage>
</organism>
<dbReference type="AlphaFoldDB" id="A0AA39FUE2"/>
<name>A0AA39FUE2_MICHY</name>
<evidence type="ECO:0000256" key="1">
    <source>
        <dbReference type="SAM" id="MobiDB-lite"/>
    </source>
</evidence>
<sequence length="116" mass="13816">MHFSLASKPQNEQFQLNYKNNSCESNVKVNNERLKDKKKPNVNLKKKKEQQMEKSEEKVPMCHDSVLTMWNHPYFSSILCTRPTTSCMCLREFQKHTDKPSNSWYWSVFQVLVVEQ</sequence>
<dbReference type="EMBL" id="JAQQBR010000005">
    <property type="protein sequence ID" value="KAK0175670.1"/>
    <property type="molecule type" value="Genomic_DNA"/>
</dbReference>
<feature type="region of interest" description="Disordered" evidence="1">
    <location>
        <begin position="29"/>
        <end position="57"/>
    </location>
</feature>
<keyword evidence="3" id="KW-1185">Reference proteome</keyword>
<reference evidence="2" key="1">
    <citation type="journal article" date="2023" name="bioRxiv">
        <title>Scaffold-level genome assemblies of two parasitoid biocontrol wasps reveal the parthenogenesis mechanism and an associated novel virus.</title>
        <authorList>
            <person name="Inwood S."/>
            <person name="Skelly J."/>
            <person name="Guhlin J."/>
            <person name="Harrop T."/>
            <person name="Goldson S."/>
            <person name="Dearden P."/>
        </authorList>
    </citation>
    <scope>NUCLEOTIDE SEQUENCE</scope>
    <source>
        <strain evidence="2">Lincoln</strain>
        <tissue evidence="2">Whole body</tissue>
    </source>
</reference>
<dbReference type="Proteomes" id="UP001168972">
    <property type="component" value="Unassembled WGS sequence"/>
</dbReference>
<protein>
    <submittedName>
        <fullName evidence="2">Uncharacterized protein</fullName>
    </submittedName>
</protein>
<reference evidence="2" key="2">
    <citation type="submission" date="2023-03" db="EMBL/GenBank/DDBJ databases">
        <authorList>
            <person name="Inwood S.N."/>
            <person name="Skelly J.G."/>
            <person name="Guhlin J."/>
            <person name="Harrop T.W.R."/>
            <person name="Goldson S.G."/>
            <person name="Dearden P.K."/>
        </authorList>
    </citation>
    <scope>NUCLEOTIDE SEQUENCE</scope>
    <source>
        <strain evidence="2">Lincoln</strain>
        <tissue evidence="2">Whole body</tissue>
    </source>
</reference>
<feature type="compositionally biased region" description="Basic residues" evidence="1">
    <location>
        <begin position="36"/>
        <end position="48"/>
    </location>
</feature>
<evidence type="ECO:0000313" key="2">
    <source>
        <dbReference type="EMBL" id="KAK0175670.1"/>
    </source>
</evidence>
<accession>A0AA39FUE2</accession>
<proteinExistence type="predicted"/>
<evidence type="ECO:0000313" key="3">
    <source>
        <dbReference type="Proteomes" id="UP001168972"/>
    </source>
</evidence>
<gene>
    <name evidence="2" type="ORF">PV327_009402</name>
</gene>